<name>A0A858RPC2_9BACT</name>
<dbReference type="SUPFAM" id="SSF48576">
    <property type="entry name" value="Terpenoid synthases"/>
    <property type="match status" value="1"/>
</dbReference>
<keyword evidence="2" id="KW-1185">Reference proteome</keyword>
<protein>
    <submittedName>
        <fullName evidence="1">Squalene/phytoene synthase family protein</fullName>
    </submittedName>
</protein>
<evidence type="ECO:0000313" key="1">
    <source>
        <dbReference type="EMBL" id="QJE97970.1"/>
    </source>
</evidence>
<dbReference type="GO" id="GO:0016765">
    <property type="term" value="F:transferase activity, transferring alkyl or aryl (other than methyl) groups"/>
    <property type="evidence" value="ECO:0007669"/>
    <property type="project" value="UniProtKB-ARBA"/>
</dbReference>
<dbReference type="InterPro" id="IPR008949">
    <property type="entry name" value="Isoprenoid_synthase_dom_sf"/>
</dbReference>
<evidence type="ECO:0000313" key="2">
    <source>
        <dbReference type="Proteomes" id="UP000501812"/>
    </source>
</evidence>
<dbReference type="PANTHER" id="PTHR31480">
    <property type="entry name" value="BIFUNCTIONAL LYCOPENE CYCLASE/PHYTOENE SYNTHASE"/>
    <property type="match status" value="1"/>
</dbReference>
<dbReference type="Pfam" id="PF00494">
    <property type="entry name" value="SQS_PSY"/>
    <property type="match status" value="1"/>
</dbReference>
<dbReference type="KEGG" id="luo:HHL09_19990"/>
<dbReference type="SFLD" id="SFLDG01018">
    <property type="entry name" value="Squalene/Phytoene_Synthase_Lik"/>
    <property type="match status" value="1"/>
</dbReference>
<dbReference type="Gene3D" id="1.10.600.10">
    <property type="entry name" value="Farnesyl Diphosphate Synthase"/>
    <property type="match status" value="1"/>
</dbReference>
<proteinExistence type="predicted"/>
<reference evidence="1 2" key="1">
    <citation type="submission" date="2020-04" db="EMBL/GenBank/DDBJ databases">
        <title>Luteolibacter sp. G-1-1-1 isolated from soil.</title>
        <authorList>
            <person name="Dahal R.H."/>
        </authorList>
    </citation>
    <scope>NUCLEOTIDE SEQUENCE [LARGE SCALE GENOMIC DNA]</scope>
    <source>
        <strain evidence="1 2">G-1-1-1</strain>
    </source>
</reference>
<sequence>MLRSRWGSLASVSKVDQQVLKDVSRSFYVSLRLLPAPMRPATSTGYLLARASDTIADTAGIPVDDRLDLLDAFSAELAGKESNRRREQMKKFIARQTNESERVLLERLDECLNLLHGLDELQADAVRNVVTTIISGQRLDLVRFDEAGRGNPKALRNEEELEDYCYRVAGCVGAFWTRIGLLTLGSRFSESAPEDLDDLGVRYGMGLQLVNILRDLPEDLANGRCYLPVADSFDSAALAAAHGEWLKHAAVWLESGRRYASRLKLLRLRAASVLPALIGDDTLALLEAQKGVPLGKVKVPRSAVRKALWRALWWPAGRVPNR</sequence>
<gene>
    <name evidence="1" type="ORF">HHL09_19990</name>
</gene>
<dbReference type="Proteomes" id="UP000501812">
    <property type="component" value="Chromosome"/>
</dbReference>
<organism evidence="1 2">
    <name type="scientific">Luteolibacter luteus</name>
    <dbReference type="NCBI Taxonomy" id="2728835"/>
    <lineage>
        <taxon>Bacteria</taxon>
        <taxon>Pseudomonadati</taxon>
        <taxon>Verrucomicrobiota</taxon>
        <taxon>Verrucomicrobiia</taxon>
        <taxon>Verrucomicrobiales</taxon>
        <taxon>Verrucomicrobiaceae</taxon>
        <taxon>Luteolibacter</taxon>
    </lineage>
</organism>
<dbReference type="EMBL" id="CP051774">
    <property type="protein sequence ID" value="QJE97970.1"/>
    <property type="molecule type" value="Genomic_DNA"/>
</dbReference>
<dbReference type="SFLD" id="SFLDS00005">
    <property type="entry name" value="Isoprenoid_Synthase_Type_I"/>
    <property type="match status" value="1"/>
</dbReference>
<dbReference type="AlphaFoldDB" id="A0A858RPC2"/>
<dbReference type="RefSeq" id="WP_169456396.1">
    <property type="nucleotide sequence ID" value="NZ_CP051774.1"/>
</dbReference>
<accession>A0A858RPC2</accession>
<dbReference type="InterPro" id="IPR002060">
    <property type="entry name" value="Squ/phyt_synthse"/>
</dbReference>